<dbReference type="EMBL" id="MPDH01000015">
    <property type="protein sequence ID" value="PNP90566.1"/>
    <property type="molecule type" value="Genomic_DNA"/>
</dbReference>
<keyword evidence="4 8" id="KW-0812">Transmembrane</keyword>
<reference evidence="10 11" key="1">
    <citation type="submission" date="2016-11" db="EMBL/GenBank/DDBJ databases">
        <title>Whole Genome Sequence of Listeria newyorkensis.</title>
        <authorList>
            <person name="Frink S."/>
            <person name="Morales C."/>
            <person name="Kiang D."/>
        </authorList>
    </citation>
    <scope>NUCLEOTIDE SEQUENCE [LARGE SCALE GENOMIC DNA]</scope>
    <source>
        <strain evidence="10 11">F1604011-044</strain>
    </source>
</reference>
<dbReference type="InterPro" id="IPR000515">
    <property type="entry name" value="MetI-like"/>
</dbReference>
<evidence type="ECO:0000256" key="2">
    <source>
        <dbReference type="ARBA" id="ARBA00022448"/>
    </source>
</evidence>
<sequence length="275" mass="31379">MMKRKRFWKIVTYTLLIGYGLVTLYPFLWAVMASFKPYSEIIGGGLSLLPKAPTLENFSYIFTRDPLFPRWILNSFIIATSGTILNIIFNSMAGYALARLRFPGRKQMFLLILAVIMVPAQILLIPNYLIMKSIGILDTYNALILPGAINFGYIFMMRQFFVNFPKEVEEAAQMDGLSRTQTFFRIVFPIAQASIATQGVFVFLGLWNEFMKPLLYITSPEKYTLTLGLQSFQTQNATQWNYIMAASVVSIIPILILYIVLNKYFMKGVRIGGDK</sequence>
<protein>
    <submittedName>
        <fullName evidence="10">ABC transporter permease</fullName>
    </submittedName>
</protein>
<organism evidence="10 11">
    <name type="scientific">Listeria newyorkensis</name>
    <dbReference type="NCBI Taxonomy" id="1497681"/>
    <lineage>
        <taxon>Bacteria</taxon>
        <taxon>Bacillati</taxon>
        <taxon>Bacillota</taxon>
        <taxon>Bacilli</taxon>
        <taxon>Bacillales</taxon>
        <taxon>Listeriaceae</taxon>
        <taxon>Listeria</taxon>
    </lineage>
</organism>
<evidence type="ECO:0000256" key="8">
    <source>
        <dbReference type="RuleBase" id="RU363032"/>
    </source>
</evidence>
<dbReference type="Proteomes" id="UP000236500">
    <property type="component" value="Unassembled WGS sequence"/>
</dbReference>
<name>A0ABX4XJX2_9LIST</name>
<keyword evidence="6" id="KW-0346">Stress response</keyword>
<dbReference type="CDD" id="cd06261">
    <property type="entry name" value="TM_PBP2"/>
    <property type="match status" value="1"/>
</dbReference>
<keyword evidence="7 8" id="KW-0472">Membrane</keyword>
<dbReference type="PANTHER" id="PTHR43744">
    <property type="entry name" value="ABC TRANSPORTER PERMEASE PROTEIN MG189-RELATED-RELATED"/>
    <property type="match status" value="1"/>
</dbReference>
<feature type="transmembrane region" description="Helical" evidence="8">
    <location>
        <begin position="142"/>
        <end position="161"/>
    </location>
</feature>
<dbReference type="Pfam" id="PF00528">
    <property type="entry name" value="BPD_transp_1"/>
    <property type="match status" value="1"/>
</dbReference>
<keyword evidence="3" id="KW-1003">Cell membrane</keyword>
<evidence type="ECO:0000256" key="5">
    <source>
        <dbReference type="ARBA" id="ARBA00022989"/>
    </source>
</evidence>
<evidence type="ECO:0000256" key="3">
    <source>
        <dbReference type="ARBA" id="ARBA00022475"/>
    </source>
</evidence>
<keyword evidence="2 8" id="KW-0813">Transport</keyword>
<evidence type="ECO:0000256" key="6">
    <source>
        <dbReference type="ARBA" id="ARBA00023016"/>
    </source>
</evidence>
<feature type="domain" description="ABC transmembrane type-1" evidence="9">
    <location>
        <begin position="72"/>
        <end position="261"/>
    </location>
</feature>
<comment type="similarity">
    <text evidence="8">Belongs to the binding-protein-dependent transport system permease family.</text>
</comment>
<feature type="transmembrane region" description="Helical" evidence="8">
    <location>
        <begin position="71"/>
        <end position="97"/>
    </location>
</feature>
<comment type="caution">
    <text evidence="10">The sequence shown here is derived from an EMBL/GenBank/DDBJ whole genome shotgun (WGS) entry which is preliminary data.</text>
</comment>
<gene>
    <name evidence="10" type="ORF">BMT55_12210</name>
</gene>
<evidence type="ECO:0000256" key="7">
    <source>
        <dbReference type="ARBA" id="ARBA00023136"/>
    </source>
</evidence>
<feature type="transmembrane region" description="Helical" evidence="8">
    <location>
        <begin position="7"/>
        <end position="28"/>
    </location>
</feature>
<feature type="transmembrane region" description="Helical" evidence="8">
    <location>
        <begin position="240"/>
        <end position="261"/>
    </location>
</feature>
<dbReference type="PANTHER" id="PTHR43744:SF12">
    <property type="entry name" value="ABC TRANSPORTER PERMEASE PROTEIN MG189-RELATED"/>
    <property type="match status" value="1"/>
</dbReference>
<comment type="subcellular location">
    <subcellularLocation>
        <location evidence="1 8">Cell membrane</location>
        <topology evidence="1 8">Multi-pass membrane protein</topology>
    </subcellularLocation>
</comment>
<evidence type="ECO:0000256" key="1">
    <source>
        <dbReference type="ARBA" id="ARBA00004651"/>
    </source>
</evidence>
<dbReference type="InterPro" id="IPR035906">
    <property type="entry name" value="MetI-like_sf"/>
</dbReference>
<evidence type="ECO:0000313" key="10">
    <source>
        <dbReference type="EMBL" id="PNP90566.1"/>
    </source>
</evidence>
<proteinExistence type="inferred from homology"/>
<dbReference type="Gene3D" id="1.10.3720.10">
    <property type="entry name" value="MetI-like"/>
    <property type="match status" value="1"/>
</dbReference>
<keyword evidence="11" id="KW-1185">Reference proteome</keyword>
<accession>A0ABX4XJX2</accession>
<dbReference type="PROSITE" id="PS50928">
    <property type="entry name" value="ABC_TM1"/>
    <property type="match status" value="1"/>
</dbReference>
<dbReference type="SUPFAM" id="SSF161098">
    <property type="entry name" value="MetI-like"/>
    <property type="match status" value="1"/>
</dbReference>
<evidence type="ECO:0000313" key="11">
    <source>
        <dbReference type="Proteomes" id="UP000236500"/>
    </source>
</evidence>
<evidence type="ECO:0000259" key="9">
    <source>
        <dbReference type="PROSITE" id="PS50928"/>
    </source>
</evidence>
<feature type="transmembrane region" description="Helical" evidence="8">
    <location>
        <begin position="182"/>
        <end position="207"/>
    </location>
</feature>
<evidence type="ECO:0000256" key="4">
    <source>
        <dbReference type="ARBA" id="ARBA00022692"/>
    </source>
</evidence>
<feature type="transmembrane region" description="Helical" evidence="8">
    <location>
        <begin position="109"/>
        <end position="130"/>
    </location>
</feature>
<keyword evidence="5 8" id="KW-1133">Transmembrane helix</keyword>